<organism evidence="7 8">
    <name type="scientific">Deinococcus peraridilitoris (strain DSM 19664 / LMG 22246 / CIP 109416 / KR-200)</name>
    <dbReference type="NCBI Taxonomy" id="937777"/>
    <lineage>
        <taxon>Bacteria</taxon>
        <taxon>Thermotogati</taxon>
        <taxon>Deinococcota</taxon>
        <taxon>Deinococci</taxon>
        <taxon>Deinococcales</taxon>
        <taxon>Deinococcaceae</taxon>
        <taxon>Deinococcus</taxon>
    </lineage>
</organism>
<dbReference type="CDD" id="cd10432">
    <property type="entry name" value="BI-1-like_bacterial"/>
    <property type="match status" value="1"/>
</dbReference>
<proteinExistence type="inferred from homology"/>
<dbReference type="STRING" id="937777.Deipe_3585"/>
<evidence type="ECO:0000256" key="3">
    <source>
        <dbReference type="ARBA" id="ARBA00022692"/>
    </source>
</evidence>
<keyword evidence="3 6" id="KW-0812">Transmembrane</keyword>
<keyword evidence="4 6" id="KW-1133">Transmembrane helix</keyword>
<dbReference type="RefSeq" id="WP_015237310.1">
    <property type="nucleotide sequence ID" value="NC_019793.1"/>
</dbReference>
<evidence type="ECO:0000256" key="6">
    <source>
        <dbReference type="RuleBase" id="RU004379"/>
    </source>
</evidence>
<reference evidence="8" key="1">
    <citation type="submission" date="2012-03" db="EMBL/GenBank/DDBJ databases">
        <title>Complete sequence of chromosome of Deinococcus peraridilitoris DSM 19664.</title>
        <authorList>
            <person name="Lucas S."/>
            <person name="Copeland A."/>
            <person name="Lapidus A."/>
            <person name="Glavina del Rio T."/>
            <person name="Dalin E."/>
            <person name="Tice H."/>
            <person name="Bruce D."/>
            <person name="Goodwin L."/>
            <person name="Pitluck S."/>
            <person name="Peters L."/>
            <person name="Mikhailova N."/>
            <person name="Lu M."/>
            <person name="Kyrpides N."/>
            <person name="Mavromatis K."/>
            <person name="Ivanova N."/>
            <person name="Brettin T."/>
            <person name="Detter J.C."/>
            <person name="Han C."/>
            <person name="Larimer F."/>
            <person name="Land M."/>
            <person name="Hauser L."/>
            <person name="Markowitz V."/>
            <person name="Cheng J.-F."/>
            <person name="Hugenholtz P."/>
            <person name="Woyke T."/>
            <person name="Wu D."/>
            <person name="Pukall R."/>
            <person name="Steenblock K."/>
            <person name="Brambilla E."/>
            <person name="Klenk H.-P."/>
            <person name="Eisen J.A."/>
        </authorList>
    </citation>
    <scope>NUCLEOTIDE SEQUENCE [LARGE SCALE GENOMIC DNA]</scope>
    <source>
        <strain evidence="8">DSM 19664 / LMG 22246 / CIP 109416 / KR-200</strain>
    </source>
</reference>
<feature type="transmembrane region" description="Helical" evidence="6">
    <location>
        <begin position="163"/>
        <end position="182"/>
    </location>
</feature>
<evidence type="ECO:0000256" key="4">
    <source>
        <dbReference type="ARBA" id="ARBA00022989"/>
    </source>
</evidence>
<evidence type="ECO:0000256" key="5">
    <source>
        <dbReference type="ARBA" id="ARBA00023136"/>
    </source>
</evidence>
<dbReference type="InterPro" id="IPR006214">
    <property type="entry name" value="Bax_inhibitor_1-related"/>
</dbReference>
<feature type="transmembrane region" description="Helical" evidence="6">
    <location>
        <begin position="203"/>
        <end position="226"/>
    </location>
</feature>
<feature type="transmembrane region" description="Helical" evidence="6">
    <location>
        <begin position="139"/>
        <end position="157"/>
    </location>
</feature>
<dbReference type="PANTHER" id="PTHR23291">
    <property type="entry name" value="BAX INHIBITOR-RELATED"/>
    <property type="match status" value="1"/>
</dbReference>
<keyword evidence="5 6" id="KW-0472">Membrane</keyword>
<evidence type="ECO:0000313" key="8">
    <source>
        <dbReference type="Proteomes" id="UP000010467"/>
    </source>
</evidence>
<gene>
    <name evidence="7" type="ordered locus">Deipe_3585</name>
</gene>
<dbReference type="AlphaFoldDB" id="L0A6E1"/>
<dbReference type="EMBL" id="CP003382">
    <property type="protein sequence ID" value="AFZ69014.1"/>
    <property type="molecule type" value="Genomic_DNA"/>
</dbReference>
<sequence length="234" mass="25311">MFTKIDTLSPSTTTSVRSFFNRTYTWMGAGLSLTAIIAFLTARNEVLLGTVMDNVLMLVLVQLGIVFGLGFLLNRVSASVASVLFMLYAGLNGLTFATLSMRYAASDITAAFVISAGMFGAMSLIGYTTRRDLSKYGSILLMALIGLIVAMLVNLFLQSTLMVWITSVIGVLLFSALTAYDTQKLREMALGGVDAASETGEKLAVYGALTLYLDFINMFLFVLRIFGLTGSNRD</sequence>
<dbReference type="PANTHER" id="PTHR23291:SF50">
    <property type="entry name" value="PROTEIN LIFEGUARD 4"/>
    <property type="match status" value="1"/>
</dbReference>
<dbReference type="KEGG" id="dpd:Deipe_3585"/>
<dbReference type="PATRIC" id="fig|937777.3.peg.3595"/>
<comment type="similarity">
    <text evidence="2 6">Belongs to the BI1 family.</text>
</comment>
<dbReference type="eggNOG" id="COG0670">
    <property type="taxonomic scope" value="Bacteria"/>
</dbReference>
<name>L0A6E1_DEIPD</name>
<evidence type="ECO:0000313" key="7">
    <source>
        <dbReference type="EMBL" id="AFZ69014.1"/>
    </source>
</evidence>
<dbReference type="Pfam" id="PF01027">
    <property type="entry name" value="Bax1-I"/>
    <property type="match status" value="1"/>
</dbReference>
<accession>L0A6E1</accession>
<dbReference type="GO" id="GO:0005886">
    <property type="term" value="C:plasma membrane"/>
    <property type="evidence" value="ECO:0007669"/>
    <property type="project" value="TreeGrafter"/>
</dbReference>
<feature type="transmembrane region" description="Helical" evidence="6">
    <location>
        <begin position="108"/>
        <end position="127"/>
    </location>
</feature>
<keyword evidence="8" id="KW-1185">Reference proteome</keyword>
<feature type="transmembrane region" description="Helical" evidence="6">
    <location>
        <begin position="24"/>
        <end position="42"/>
    </location>
</feature>
<dbReference type="HOGENOM" id="CLU_058671_1_0_0"/>
<feature type="transmembrane region" description="Helical" evidence="6">
    <location>
        <begin position="54"/>
        <end position="73"/>
    </location>
</feature>
<evidence type="ECO:0000256" key="2">
    <source>
        <dbReference type="ARBA" id="ARBA00010350"/>
    </source>
</evidence>
<comment type="subcellular location">
    <subcellularLocation>
        <location evidence="1">Membrane</location>
        <topology evidence="1">Multi-pass membrane protein</topology>
    </subcellularLocation>
</comment>
<protein>
    <submittedName>
        <fullName evidence="7">FtsH-interacting integral membrane protein</fullName>
    </submittedName>
</protein>
<feature type="transmembrane region" description="Helical" evidence="6">
    <location>
        <begin position="80"/>
        <end position="102"/>
    </location>
</feature>
<evidence type="ECO:0000256" key="1">
    <source>
        <dbReference type="ARBA" id="ARBA00004141"/>
    </source>
</evidence>
<dbReference type="Proteomes" id="UP000010467">
    <property type="component" value="Chromosome"/>
</dbReference>